<dbReference type="InterPro" id="IPR011992">
    <property type="entry name" value="EF-hand-dom_pair"/>
</dbReference>
<evidence type="ECO:0000256" key="6">
    <source>
        <dbReference type="ARBA" id="ARBA00022837"/>
    </source>
</evidence>
<keyword evidence="7" id="KW-1278">Translocase</keyword>
<dbReference type="EMBL" id="LGRN01000605">
    <property type="protein sequence ID" value="OJD11133.1"/>
    <property type="molecule type" value="Genomic_DNA"/>
</dbReference>
<feature type="region of interest" description="Disordered" evidence="14">
    <location>
        <begin position="732"/>
        <end position="800"/>
    </location>
</feature>
<feature type="compositionally biased region" description="Basic and acidic residues" evidence="14">
    <location>
        <begin position="838"/>
        <end position="855"/>
    </location>
</feature>
<keyword evidence="5 15" id="KW-0812">Transmembrane</keyword>
<dbReference type="AlphaFoldDB" id="A0A1J9Q7J2"/>
<feature type="transmembrane region" description="Helical" evidence="15">
    <location>
        <begin position="244"/>
        <end position="262"/>
    </location>
</feature>
<dbReference type="InterPro" id="IPR006685">
    <property type="entry name" value="MscS_channel_2nd"/>
</dbReference>
<feature type="compositionally biased region" description="Polar residues" evidence="14">
    <location>
        <begin position="351"/>
        <end position="361"/>
    </location>
</feature>
<keyword evidence="4" id="KW-0107">Calcium channel</keyword>
<evidence type="ECO:0000256" key="8">
    <source>
        <dbReference type="ARBA" id="ARBA00022989"/>
    </source>
</evidence>
<feature type="compositionally biased region" description="Polar residues" evidence="14">
    <location>
        <begin position="859"/>
        <end position="876"/>
    </location>
</feature>
<feature type="compositionally biased region" description="Basic and acidic residues" evidence="14">
    <location>
        <begin position="94"/>
        <end position="103"/>
    </location>
</feature>
<feature type="transmembrane region" description="Helical" evidence="15">
    <location>
        <begin position="159"/>
        <end position="183"/>
    </location>
</feature>
<comment type="similarity">
    <text evidence="2 13">Belongs to the MscS (TC 1.A.23) family.</text>
</comment>
<feature type="region of interest" description="Disordered" evidence="14">
    <location>
        <begin position="345"/>
        <end position="364"/>
    </location>
</feature>
<protein>
    <recommendedName>
        <fullName evidence="13">Mechanosensitive ion channel protein</fullName>
    </recommendedName>
</protein>
<dbReference type="InterPro" id="IPR058650">
    <property type="entry name" value="Msy1/2-like"/>
</dbReference>
<dbReference type="GO" id="GO:0006874">
    <property type="term" value="P:intracellular calcium ion homeostasis"/>
    <property type="evidence" value="ECO:0007669"/>
    <property type="project" value="TreeGrafter"/>
</dbReference>
<evidence type="ECO:0000256" key="12">
    <source>
        <dbReference type="ARBA" id="ARBA00036634"/>
    </source>
</evidence>
<feature type="region of interest" description="Disordered" evidence="14">
    <location>
        <begin position="1"/>
        <end position="67"/>
    </location>
</feature>
<evidence type="ECO:0000256" key="10">
    <source>
        <dbReference type="ARBA" id="ARBA00023136"/>
    </source>
</evidence>
<evidence type="ECO:0000256" key="11">
    <source>
        <dbReference type="ARBA" id="ARBA00023303"/>
    </source>
</evidence>
<evidence type="ECO:0000256" key="7">
    <source>
        <dbReference type="ARBA" id="ARBA00022967"/>
    </source>
</evidence>
<evidence type="ECO:0000259" key="16">
    <source>
        <dbReference type="PROSITE" id="PS50222"/>
    </source>
</evidence>
<evidence type="ECO:0000256" key="9">
    <source>
        <dbReference type="ARBA" id="ARBA00023065"/>
    </source>
</evidence>
<reference evidence="17 18" key="1">
    <citation type="submission" date="2015-07" db="EMBL/GenBank/DDBJ databases">
        <title>Emmonsia species relationships and genome sequence.</title>
        <authorList>
            <consortium name="The Broad Institute Genomics Platform"/>
            <person name="Cuomo C.A."/>
            <person name="Munoz J.F."/>
            <person name="Imamovic A."/>
            <person name="Priest M.E."/>
            <person name="Young S."/>
            <person name="Clay O.K."/>
            <person name="McEwen J.G."/>
        </authorList>
    </citation>
    <scope>NUCLEOTIDE SEQUENCE [LARGE SCALE GENOMIC DNA]</scope>
    <source>
        <strain evidence="17 18">UAMH 9510</strain>
    </source>
</reference>
<dbReference type="Pfam" id="PF25886">
    <property type="entry name" value="Msy1"/>
    <property type="match status" value="1"/>
</dbReference>
<keyword evidence="3" id="KW-0813">Transport</keyword>
<evidence type="ECO:0000256" key="15">
    <source>
        <dbReference type="SAM" id="Phobius"/>
    </source>
</evidence>
<dbReference type="SUPFAM" id="SSF50182">
    <property type="entry name" value="Sm-like ribonucleoproteins"/>
    <property type="match status" value="1"/>
</dbReference>
<dbReference type="Gene3D" id="2.30.30.60">
    <property type="match status" value="1"/>
</dbReference>
<comment type="subcellular location">
    <subcellularLocation>
        <location evidence="1">Endomembrane system</location>
        <topology evidence="1">Multi-pass membrane protein</topology>
    </subcellularLocation>
    <subcellularLocation>
        <location evidence="13">Endoplasmic reticulum membrane</location>
    </subcellularLocation>
</comment>
<dbReference type="InterPro" id="IPR002048">
    <property type="entry name" value="EF_hand_dom"/>
</dbReference>
<proteinExistence type="inferred from homology"/>
<keyword evidence="13" id="KW-0256">Endoplasmic reticulum</keyword>
<sequence>MSSPVDEQSHTEPPREKARIRNNSSSEDDTATNDGSQPSNTKPRHAAVDVAVENRESYPPCTSPSQIKNNREMAHRLDDELVMMEAERVVSIDEKIPSNEKKSGRSMSITRSRSRHSEPVDEFEAATNPLHEQAAIYNPPENPSTNLAKFFKKVHESSFLVRYFTYITPLVLILLIPLLVGLLAFPDADVGGVRLLWFSIWLEIVWLTLWAGRIVAKFLPIPMGMVASILTNNSKKWRDLGKQLELPATLFFWWLGIEISFLPTMTNHHIDGSRGTKSWEVVVNKIIVSVFVGATLNFIEKIIIQLIAMSFHLRTYADRIEINKFQIGSLAKLYAYSKEKIEMDDREFEESPQQSSGNRTPMQYAGKAQRVARTALSRVGDVAGAVAGDFTGKAVNSSSHPHQVVLTLLSTTSGSQVLARRMYRTFVRDGFDTIFSGDLKAAFENGDEAEAAFAMFDKDLNGDISMEELEAVCVEIGRERKSITASLKDLDSVVSKLDDVFIFIVIVITILVFLSLISASTAGVLTSAGSTLLALSWLFSATAQEFLQSIVFVFIKHPFDVGDRVSIYGNTGTTLTGDDYFVKEIALLYTEFKKMEGHVVQAPNSYLNTLFILNQRRSGALAEAVPIIIKFGTTLQQIDSLRLRLTEFVRSENREYQGKILTELRQVTENYSITLNVVFFYKSNWQNELLRLQRRNKFICTLMLVLQEVGIEGPRMNMIGAKYEVPYHVSHQGAPPTYTDSTNGPAPRPGPTDSHLASEFRDGLGDLGNSRATGVSHHPSILRNRSGTTSSMRSRGESLSKHVDFSLGMSELSSSDAMSDVHADRQSNNRVNDIIRNANRESAERRRREQEEAVAQHRLNSLEQSRSQPTRSSIDSQPPHLADTALPSSRGSISSSVHRNRLFSRLGAHSVSSREGRGRSRSRSEDPETVETELMEQGRYTPTHHNGSNDAMELQSGNLSLHAVQDDNTPDLRRKPVADDRNR</sequence>
<keyword evidence="18" id="KW-1185">Reference proteome</keyword>
<feature type="compositionally biased region" description="Low complexity" evidence="14">
    <location>
        <begin position="783"/>
        <end position="793"/>
    </location>
</feature>
<dbReference type="Proteomes" id="UP000182235">
    <property type="component" value="Unassembled WGS sequence"/>
</dbReference>
<feature type="compositionally biased region" description="Polar residues" evidence="14">
    <location>
        <begin position="32"/>
        <end position="41"/>
    </location>
</feature>
<dbReference type="Pfam" id="PF00924">
    <property type="entry name" value="MS_channel_2nd"/>
    <property type="match status" value="1"/>
</dbReference>
<evidence type="ECO:0000256" key="2">
    <source>
        <dbReference type="ARBA" id="ARBA00008017"/>
    </source>
</evidence>
<keyword evidence="10 13" id="KW-0472">Membrane</keyword>
<feature type="compositionally biased region" description="Basic and acidic residues" evidence="14">
    <location>
        <begin position="970"/>
        <end position="983"/>
    </location>
</feature>
<evidence type="ECO:0000313" key="17">
    <source>
        <dbReference type="EMBL" id="OJD11133.1"/>
    </source>
</evidence>
<dbReference type="PANTHER" id="PTHR31323">
    <property type="entry name" value="MECHANOSENSITIVE ION CHANNEL PROTEIN MSY2"/>
    <property type="match status" value="1"/>
</dbReference>
<dbReference type="FunFam" id="1.10.238.10:FF:000345">
    <property type="entry name" value="Mechanosensitive ion channel protein"/>
    <property type="match status" value="1"/>
</dbReference>
<dbReference type="VEuPathDB" id="FungiDB:AJ78_08036"/>
<dbReference type="PIRSF" id="PIRSF017209">
    <property type="entry name" value="Memb_At2g17000_prd"/>
    <property type="match status" value="1"/>
</dbReference>
<comment type="catalytic activity">
    <reaction evidence="12">
        <text>Ca(2+)(in) = Ca(2+)(out)</text>
        <dbReference type="Rhea" id="RHEA:29671"/>
        <dbReference type="ChEBI" id="CHEBI:29108"/>
    </reaction>
</comment>
<name>A0A1J9Q7J2_9EURO</name>
<keyword evidence="9" id="KW-0406">Ion transport</keyword>
<dbReference type="Gene3D" id="1.10.238.10">
    <property type="entry name" value="EF-hand"/>
    <property type="match status" value="1"/>
</dbReference>
<keyword evidence="8 15" id="KW-1133">Transmembrane helix</keyword>
<dbReference type="InterPro" id="IPR010920">
    <property type="entry name" value="LSM_dom_sf"/>
</dbReference>
<feature type="transmembrane region" description="Helical" evidence="15">
    <location>
        <begin position="282"/>
        <end position="299"/>
    </location>
</feature>
<feature type="compositionally biased region" description="Basic and acidic residues" evidence="14">
    <location>
        <begin position="912"/>
        <end position="926"/>
    </location>
</feature>
<evidence type="ECO:0000313" key="18">
    <source>
        <dbReference type="Proteomes" id="UP000182235"/>
    </source>
</evidence>
<keyword evidence="11" id="KW-0407">Ion channel</keyword>
<comment type="caution">
    <text evidence="17">The sequence shown here is derived from an EMBL/GenBank/DDBJ whole genome shotgun (WGS) entry which is preliminary data.</text>
</comment>
<dbReference type="GO" id="GO:0005509">
    <property type="term" value="F:calcium ion binding"/>
    <property type="evidence" value="ECO:0007669"/>
    <property type="project" value="InterPro"/>
</dbReference>
<evidence type="ECO:0000256" key="13">
    <source>
        <dbReference type="PIRNR" id="PIRNR017209"/>
    </source>
</evidence>
<evidence type="ECO:0000256" key="1">
    <source>
        <dbReference type="ARBA" id="ARBA00004127"/>
    </source>
</evidence>
<evidence type="ECO:0000256" key="3">
    <source>
        <dbReference type="ARBA" id="ARBA00022568"/>
    </source>
</evidence>
<evidence type="ECO:0000256" key="5">
    <source>
        <dbReference type="ARBA" id="ARBA00022692"/>
    </source>
</evidence>
<feature type="transmembrane region" description="Helical" evidence="15">
    <location>
        <begin position="195"/>
        <end position="216"/>
    </location>
</feature>
<dbReference type="STRING" id="1447872.A0A1J9Q7J2"/>
<dbReference type="GO" id="GO:0005789">
    <property type="term" value="C:endoplasmic reticulum membrane"/>
    <property type="evidence" value="ECO:0007669"/>
    <property type="project" value="UniProtKB-SubCell"/>
</dbReference>
<evidence type="ECO:0000256" key="14">
    <source>
        <dbReference type="SAM" id="MobiDB-lite"/>
    </source>
</evidence>
<dbReference type="InterPro" id="IPR023408">
    <property type="entry name" value="MscS_beta-dom_sf"/>
</dbReference>
<feature type="compositionally biased region" description="Basic and acidic residues" evidence="14">
    <location>
        <begin position="7"/>
        <end position="19"/>
    </location>
</feature>
<feature type="domain" description="EF-hand" evidence="16">
    <location>
        <begin position="444"/>
        <end position="479"/>
    </location>
</feature>
<dbReference type="OrthoDB" id="544685at2759"/>
<feature type="compositionally biased region" description="Polar residues" evidence="14">
    <location>
        <begin position="943"/>
        <end position="959"/>
    </location>
</feature>
<organism evidence="17 18">
    <name type="scientific">Emergomyces pasteurianus Ep9510</name>
    <dbReference type="NCBI Taxonomy" id="1447872"/>
    <lineage>
        <taxon>Eukaryota</taxon>
        <taxon>Fungi</taxon>
        <taxon>Dikarya</taxon>
        <taxon>Ascomycota</taxon>
        <taxon>Pezizomycotina</taxon>
        <taxon>Eurotiomycetes</taxon>
        <taxon>Eurotiomycetidae</taxon>
        <taxon>Onygenales</taxon>
        <taxon>Ajellomycetaceae</taxon>
        <taxon>Emergomyces</taxon>
    </lineage>
</organism>
<feature type="region of interest" description="Disordered" evidence="14">
    <location>
        <begin position="816"/>
        <end position="983"/>
    </location>
</feature>
<feature type="region of interest" description="Disordered" evidence="14">
    <location>
        <begin position="94"/>
        <end position="122"/>
    </location>
</feature>
<gene>
    <name evidence="17" type="ORF">AJ78_08036</name>
</gene>
<accession>A0A1J9Q7J2</accession>
<keyword evidence="3" id="KW-0109">Calcium transport</keyword>
<dbReference type="GO" id="GO:0005262">
    <property type="term" value="F:calcium channel activity"/>
    <property type="evidence" value="ECO:0007669"/>
    <property type="project" value="UniProtKB-KW"/>
</dbReference>
<dbReference type="SUPFAM" id="SSF47473">
    <property type="entry name" value="EF-hand"/>
    <property type="match status" value="1"/>
</dbReference>
<evidence type="ECO:0000256" key="4">
    <source>
        <dbReference type="ARBA" id="ARBA00022673"/>
    </source>
</evidence>
<feature type="transmembrane region" description="Helical" evidence="15">
    <location>
        <begin position="500"/>
        <end position="522"/>
    </location>
</feature>
<keyword evidence="6" id="KW-0106">Calcium</keyword>
<dbReference type="InterPro" id="IPR016688">
    <property type="entry name" value="MscS-like_plants/fungi"/>
</dbReference>
<dbReference type="PANTHER" id="PTHR31323:SF15">
    <property type="entry name" value="MECHANOSENSITIVE ION CHANNEL PROTEIN MSY1"/>
    <property type="match status" value="1"/>
</dbReference>
<dbReference type="PROSITE" id="PS50222">
    <property type="entry name" value="EF_HAND_2"/>
    <property type="match status" value="1"/>
</dbReference>